<evidence type="ECO:0000256" key="4">
    <source>
        <dbReference type="ARBA" id="ARBA00022741"/>
    </source>
</evidence>
<dbReference type="PANTHER" id="PTHR47959:SF1">
    <property type="entry name" value="ATP-DEPENDENT RNA HELICASE DBPA"/>
    <property type="match status" value="1"/>
</dbReference>
<evidence type="ECO:0000256" key="9">
    <source>
        <dbReference type="ARBA" id="ARBA00043999"/>
    </source>
</evidence>
<evidence type="ECO:0000256" key="13">
    <source>
        <dbReference type="SAM" id="MobiDB-lite"/>
    </source>
</evidence>
<dbReference type="InterPro" id="IPR011545">
    <property type="entry name" value="DEAD/DEAH_box_helicase_dom"/>
</dbReference>
<dbReference type="PROSITE" id="PS51195">
    <property type="entry name" value="Q_MOTIF"/>
    <property type="match status" value="1"/>
</dbReference>
<dbReference type="EMBL" id="KL367509">
    <property type="protein sequence ID" value="KFD67937.1"/>
    <property type="molecule type" value="Genomic_DNA"/>
</dbReference>
<accession>A0A085NEP1</accession>
<sequence length="799" mass="90880">MKRMQIKRCSDFNPSFVFEETSDQIFEEKMKFIKDMAKHGTAVDLDSHIKRARKKRVEKDEQPSNDKTVCLSTDRRVSQVGGDKSRNDDANFQNVPDIVREKKKNVVAKQKKKDDFFQAGVALDVPLTFEEMNLSRMIARAISSMGYVHPTPVQSACIPIALLGKDLCVCAATGTGKTAAYLIPVLERLLFRPCGARMTRVLVLLPTRELAIQVYDTALRLAQFTNITFGLSSGGMNLKSQMALLRSCPDVVMATPGRLIDHLRNSPSFNLSNVEILILDEADRMLDEYFAEQMNEVLRLCSPTRQTMLFSATMSDEVKDLAAVSLQKPVKLFINENTEIALNLRQEFIRIRNSQERSRESVLLALLKRTFHDHVLLFVQTRILCHRLRVLLGLAGIKVAELHGKLAQAQAIELLLIRRTRVLIALWQRLEALGKFRNGETDVLIATDVAARGIDVEGVKTVINFSLPFSFKQYLHRVGRTARAGRSGRAVSLVTEEDRKVLKEVVKHSKTTIKQRVINREVVDYYRNLVIDLEEDVKHVMEEEEKEREIAIAEKEAKVALERLSTNHGQDEDDHGRRTWFQAERASKEQDGLKKRTRIQMKAGKSSIKARWSKPDAGLSRPERVKGKSSGASTSRFKVEIKKNMQRNLAAVSNDIINAALANSTTLTRQVDENVRIRLKMERRKRVILASILIPCCFFLYFIFMMLVFLIRRKLRIREYRKLRSAFDEKQETLSSLGKRKCPVVNPNWCPSLAWYRKHAAKRAKNRTAMPEVTANSTVYGSRGVDGNEVNVEPTGEAE</sequence>
<dbReference type="InterPro" id="IPR050079">
    <property type="entry name" value="DEAD_box_RNA_helicase"/>
</dbReference>
<dbReference type="SMART" id="SM00487">
    <property type="entry name" value="DEXDc"/>
    <property type="match status" value="1"/>
</dbReference>
<keyword evidence="4 12" id="KW-0547">Nucleotide-binding</keyword>
<feature type="region of interest" description="Disordered" evidence="13">
    <location>
        <begin position="604"/>
        <end position="632"/>
    </location>
</feature>
<evidence type="ECO:0000259" key="16">
    <source>
        <dbReference type="PROSITE" id="PS51194"/>
    </source>
</evidence>
<feature type="domain" description="Helicase ATP-binding" evidence="15">
    <location>
        <begin position="158"/>
        <end position="332"/>
    </location>
</feature>
<dbReference type="GO" id="GO:0003724">
    <property type="term" value="F:RNA helicase activity"/>
    <property type="evidence" value="ECO:0007669"/>
    <property type="project" value="UniProtKB-EC"/>
</dbReference>
<gene>
    <name evidence="18" type="ORF">M514_02825</name>
</gene>
<dbReference type="Pfam" id="PF00271">
    <property type="entry name" value="Helicase_C"/>
    <property type="match status" value="1"/>
</dbReference>
<protein>
    <recommendedName>
        <fullName evidence="2">RNA helicase</fullName>
        <ecNumber evidence="2">3.6.4.13</ecNumber>
    </recommendedName>
</protein>
<dbReference type="GO" id="GO:0016787">
    <property type="term" value="F:hydrolase activity"/>
    <property type="evidence" value="ECO:0007669"/>
    <property type="project" value="UniProtKB-KW"/>
</dbReference>
<comment type="similarity">
    <text evidence="9">Belongs to the DEAD box helicase family. DDX27/DRS1 subfamily.</text>
</comment>
<name>A0A085NEP1_9BILA</name>
<dbReference type="Gene3D" id="3.40.50.300">
    <property type="entry name" value="P-loop containing nucleotide triphosphate hydrolases"/>
    <property type="match status" value="2"/>
</dbReference>
<dbReference type="FunFam" id="3.40.50.300:FF:000842">
    <property type="entry name" value="ATP-dependent RNA helicase DRS1"/>
    <property type="match status" value="1"/>
</dbReference>
<comment type="catalytic activity">
    <reaction evidence="10">
        <text>ATP + H2O = ADP + phosphate + H(+)</text>
        <dbReference type="Rhea" id="RHEA:13065"/>
        <dbReference type="ChEBI" id="CHEBI:15377"/>
        <dbReference type="ChEBI" id="CHEBI:15378"/>
        <dbReference type="ChEBI" id="CHEBI:30616"/>
        <dbReference type="ChEBI" id="CHEBI:43474"/>
        <dbReference type="ChEBI" id="CHEBI:456216"/>
        <dbReference type="EC" id="3.6.4.13"/>
    </reaction>
</comment>
<organism evidence="18">
    <name type="scientific">Trichuris suis</name>
    <name type="common">pig whipworm</name>
    <dbReference type="NCBI Taxonomy" id="68888"/>
    <lineage>
        <taxon>Eukaryota</taxon>
        <taxon>Metazoa</taxon>
        <taxon>Ecdysozoa</taxon>
        <taxon>Nematoda</taxon>
        <taxon>Enoplea</taxon>
        <taxon>Dorylaimia</taxon>
        <taxon>Trichinellida</taxon>
        <taxon>Trichuridae</taxon>
        <taxon>Trichuris</taxon>
    </lineage>
</organism>
<evidence type="ECO:0000256" key="2">
    <source>
        <dbReference type="ARBA" id="ARBA00012552"/>
    </source>
</evidence>
<proteinExistence type="inferred from homology"/>
<evidence type="ECO:0000256" key="1">
    <source>
        <dbReference type="ARBA" id="ARBA00004604"/>
    </source>
</evidence>
<evidence type="ECO:0000259" key="15">
    <source>
        <dbReference type="PROSITE" id="PS51192"/>
    </source>
</evidence>
<keyword evidence="8" id="KW-0539">Nucleus</keyword>
<dbReference type="CDD" id="cd18787">
    <property type="entry name" value="SF2_C_DEAD"/>
    <property type="match status" value="1"/>
</dbReference>
<dbReference type="Proteomes" id="UP000030758">
    <property type="component" value="Unassembled WGS sequence"/>
</dbReference>
<keyword evidence="3" id="KW-0690">Ribosome biogenesis</keyword>
<dbReference type="InterPro" id="IPR000629">
    <property type="entry name" value="RNA-helicase_DEAD-box_CS"/>
</dbReference>
<evidence type="ECO:0000256" key="7">
    <source>
        <dbReference type="ARBA" id="ARBA00022840"/>
    </source>
</evidence>
<evidence type="ECO:0000256" key="12">
    <source>
        <dbReference type="RuleBase" id="RU000492"/>
    </source>
</evidence>
<evidence type="ECO:0000256" key="14">
    <source>
        <dbReference type="SAM" id="Phobius"/>
    </source>
</evidence>
<dbReference type="GO" id="GO:0005829">
    <property type="term" value="C:cytosol"/>
    <property type="evidence" value="ECO:0007669"/>
    <property type="project" value="TreeGrafter"/>
</dbReference>
<dbReference type="EC" id="3.6.4.13" evidence="2"/>
<dbReference type="PROSITE" id="PS51192">
    <property type="entry name" value="HELICASE_ATP_BIND_1"/>
    <property type="match status" value="1"/>
</dbReference>
<keyword evidence="7 12" id="KW-0067">ATP-binding</keyword>
<dbReference type="PROSITE" id="PS00039">
    <property type="entry name" value="DEAD_ATP_HELICASE"/>
    <property type="match status" value="1"/>
</dbReference>
<keyword evidence="14" id="KW-0472">Membrane</keyword>
<evidence type="ECO:0000256" key="5">
    <source>
        <dbReference type="ARBA" id="ARBA00022801"/>
    </source>
</evidence>
<dbReference type="GO" id="GO:0003676">
    <property type="term" value="F:nucleic acid binding"/>
    <property type="evidence" value="ECO:0007669"/>
    <property type="project" value="InterPro"/>
</dbReference>
<dbReference type="InterPro" id="IPR027417">
    <property type="entry name" value="P-loop_NTPase"/>
</dbReference>
<dbReference type="GO" id="GO:0006364">
    <property type="term" value="P:rRNA processing"/>
    <property type="evidence" value="ECO:0007669"/>
    <property type="project" value="UniProtKB-ARBA"/>
</dbReference>
<reference evidence="18" key="1">
    <citation type="journal article" date="2014" name="Nat. Genet.">
        <title>Genome and transcriptome of the porcine whipworm Trichuris suis.</title>
        <authorList>
            <person name="Jex A.R."/>
            <person name="Nejsum P."/>
            <person name="Schwarz E.M."/>
            <person name="Hu L."/>
            <person name="Young N.D."/>
            <person name="Hall R.S."/>
            <person name="Korhonen P.K."/>
            <person name="Liao S."/>
            <person name="Thamsborg S."/>
            <person name="Xia J."/>
            <person name="Xu P."/>
            <person name="Wang S."/>
            <person name="Scheerlinck J.P."/>
            <person name="Hofmann A."/>
            <person name="Sternberg P.W."/>
            <person name="Wang J."/>
            <person name="Gasser R.B."/>
        </authorList>
    </citation>
    <scope>NUCLEOTIDE SEQUENCE [LARGE SCALE GENOMIC DNA]</scope>
    <source>
        <strain evidence="18">DCEP-RM93F</strain>
    </source>
</reference>
<dbReference type="GO" id="GO:0005524">
    <property type="term" value="F:ATP binding"/>
    <property type="evidence" value="ECO:0007669"/>
    <property type="project" value="UniProtKB-KW"/>
</dbReference>
<evidence type="ECO:0000256" key="3">
    <source>
        <dbReference type="ARBA" id="ARBA00022517"/>
    </source>
</evidence>
<evidence type="ECO:0000256" key="11">
    <source>
        <dbReference type="PROSITE-ProRule" id="PRU00552"/>
    </source>
</evidence>
<feature type="domain" description="DEAD-box RNA helicase Q" evidence="17">
    <location>
        <begin position="127"/>
        <end position="155"/>
    </location>
</feature>
<feature type="non-terminal residue" evidence="18">
    <location>
        <position position="799"/>
    </location>
</feature>
<dbReference type="CDD" id="cd17947">
    <property type="entry name" value="DEADc_DDX27"/>
    <property type="match status" value="1"/>
</dbReference>
<dbReference type="AlphaFoldDB" id="A0A085NEP1"/>
<keyword evidence="6 12" id="KW-0347">Helicase</keyword>
<dbReference type="SUPFAM" id="SSF52540">
    <property type="entry name" value="P-loop containing nucleoside triphosphate hydrolases"/>
    <property type="match status" value="2"/>
</dbReference>
<evidence type="ECO:0000256" key="6">
    <source>
        <dbReference type="ARBA" id="ARBA00022806"/>
    </source>
</evidence>
<dbReference type="InterPro" id="IPR014014">
    <property type="entry name" value="RNA_helicase_DEAD_Q_motif"/>
</dbReference>
<dbReference type="SMART" id="SM00490">
    <property type="entry name" value="HELICc"/>
    <property type="match status" value="1"/>
</dbReference>
<keyword evidence="14" id="KW-1133">Transmembrane helix</keyword>
<dbReference type="PANTHER" id="PTHR47959">
    <property type="entry name" value="ATP-DEPENDENT RNA HELICASE RHLE-RELATED"/>
    <property type="match status" value="1"/>
</dbReference>
<keyword evidence="14" id="KW-0812">Transmembrane</keyword>
<dbReference type="Pfam" id="PF00270">
    <property type="entry name" value="DEAD"/>
    <property type="match status" value="1"/>
</dbReference>
<dbReference type="PROSITE" id="PS51194">
    <property type="entry name" value="HELICASE_CTER"/>
    <property type="match status" value="1"/>
</dbReference>
<feature type="domain" description="Helicase C-terminal" evidence="16">
    <location>
        <begin position="343"/>
        <end position="524"/>
    </location>
</feature>
<dbReference type="InterPro" id="IPR001650">
    <property type="entry name" value="Helicase_C-like"/>
</dbReference>
<evidence type="ECO:0000256" key="10">
    <source>
        <dbReference type="ARBA" id="ARBA00047984"/>
    </source>
</evidence>
<comment type="subcellular location">
    <subcellularLocation>
        <location evidence="1">Nucleus</location>
        <location evidence="1">Nucleolus</location>
    </subcellularLocation>
</comment>
<dbReference type="GO" id="GO:0043186">
    <property type="term" value="C:P granule"/>
    <property type="evidence" value="ECO:0007669"/>
    <property type="project" value="UniProtKB-ARBA"/>
</dbReference>
<dbReference type="InterPro" id="IPR014001">
    <property type="entry name" value="Helicase_ATP-bd"/>
</dbReference>
<feature type="transmembrane region" description="Helical" evidence="14">
    <location>
        <begin position="687"/>
        <end position="711"/>
    </location>
</feature>
<dbReference type="GO" id="GO:0005730">
    <property type="term" value="C:nucleolus"/>
    <property type="evidence" value="ECO:0007669"/>
    <property type="project" value="UniProtKB-SubCell"/>
</dbReference>
<evidence type="ECO:0000259" key="17">
    <source>
        <dbReference type="PROSITE" id="PS51195"/>
    </source>
</evidence>
<keyword evidence="5 12" id="KW-0378">Hydrolase</keyword>
<evidence type="ECO:0000313" key="18">
    <source>
        <dbReference type="EMBL" id="KFD67937.1"/>
    </source>
</evidence>
<evidence type="ECO:0000256" key="8">
    <source>
        <dbReference type="ARBA" id="ARBA00023242"/>
    </source>
</evidence>
<feature type="short sequence motif" description="Q motif" evidence="11">
    <location>
        <begin position="127"/>
        <end position="155"/>
    </location>
</feature>